<name>A0A2K3K4W9_TRIPR</name>
<feature type="non-terminal residue" evidence="2">
    <location>
        <position position="104"/>
    </location>
</feature>
<feature type="non-terminal residue" evidence="2">
    <location>
        <position position="1"/>
    </location>
</feature>
<reference evidence="2 3" key="2">
    <citation type="journal article" date="2017" name="Front. Plant Sci.">
        <title>Gene Classification and Mining of Molecular Markers Useful in Red Clover (Trifolium pratense) Breeding.</title>
        <authorList>
            <person name="Istvanek J."/>
            <person name="Dluhosova J."/>
            <person name="Dluhos P."/>
            <person name="Patkova L."/>
            <person name="Nedelnik J."/>
            <person name="Repkova J."/>
        </authorList>
    </citation>
    <scope>NUCLEOTIDE SEQUENCE [LARGE SCALE GENOMIC DNA]</scope>
    <source>
        <strain evidence="3">cv. Tatra</strain>
        <tissue evidence="2">Young leaves</tissue>
    </source>
</reference>
<proteinExistence type="predicted"/>
<evidence type="ECO:0000313" key="2">
    <source>
        <dbReference type="EMBL" id="PNX61306.1"/>
    </source>
</evidence>
<dbReference type="AlphaFoldDB" id="A0A2K3K4W9"/>
<gene>
    <name evidence="2" type="ORF">L195_g060604</name>
</gene>
<reference evidence="2 3" key="1">
    <citation type="journal article" date="2014" name="Am. J. Bot.">
        <title>Genome assembly and annotation for red clover (Trifolium pratense; Fabaceae).</title>
        <authorList>
            <person name="Istvanek J."/>
            <person name="Jaros M."/>
            <person name="Krenek A."/>
            <person name="Repkova J."/>
        </authorList>
    </citation>
    <scope>NUCLEOTIDE SEQUENCE [LARGE SCALE GENOMIC DNA]</scope>
    <source>
        <strain evidence="3">cv. Tatra</strain>
        <tissue evidence="2">Young leaves</tissue>
    </source>
</reference>
<accession>A0A2K3K4W9</accession>
<protein>
    <submittedName>
        <fullName evidence="2">Uncharacterized protein</fullName>
    </submittedName>
</protein>
<comment type="caution">
    <text evidence="2">The sequence shown here is derived from an EMBL/GenBank/DDBJ whole genome shotgun (WGS) entry which is preliminary data.</text>
</comment>
<feature type="region of interest" description="Disordered" evidence="1">
    <location>
        <begin position="27"/>
        <end position="57"/>
    </location>
</feature>
<evidence type="ECO:0000313" key="3">
    <source>
        <dbReference type="Proteomes" id="UP000236291"/>
    </source>
</evidence>
<evidence type="ECO:0000256" key="1">
    <source>
        <dbReference type="SAM" id="MobiDB-lite"/>
    </source>
</evidence>
<dbReference type="Proteomes" id="UP000236291">
    <property type="component" value="Unassembled WGS sequence"/>
</dbReference>
<sequence>EELQKERQTSSDNEAFVTVFGKEHHGYVRGMGLGPTPSQINGSSSRPSVSTSSSTADAKIAKMQSEIDVLTKEVVEVNELKAKVAEFDAMKEQFALIMANMQNQ</sequence>
<feature type="compositionally biased region" description="Low complexity" evidence="1">
    <location>
        <begin position="43"/>
        <end position="54"/>
    </location>
</feature>
<dbReference type="EMBL" id="ASHM01141138">
    <property type="protein sequence ID" value="PNX61306.1"/>
    <property type="molecule type" value="Genomic_DNA"/>
</dbReference>
<organism evidence="2 3">
    <name type="scientific">Trifolium pratense</name>
    <name type="common">Red clover</name>
    <dbReference type="NCBI Taxonomy" id="57577"/>
    <lineage>
        <taxon>Eukaryota</taxon>
        <taxon>Viridiplantae</taxon>
        <taxon>Streptophyta</taxon>
        <taxon>Embryophyta</taxon>
        <taxon>Tracheophyta</taxon>
        <taxon>Spermatophyta</taxon>
        <taxon>Magnoliopsida</taxon>
        <taxon>eudicotyledons</taxon>
        <taxon>Gunneridae</taxon>
        <taxon>Pentapetalae</taxon>
        <taxon>rosids</taxon>
        <taxon>fabids</taxon>
        <taxon>Fabales</taxon>
        <taxon>Fabaceae</taxon>
        <taxon>Papilionoideae</taxon>
        <taxon>50 kb inversion clade</taxon>
        <taxon>NPAAA clade</taxon>
        <taxon>Hologalegina</taxon>
        <taxon>IRL clade</taxon>
        <taxon>Trifolieae</taxon>
        <taxon>Trifolium</taxon>
    </lineage>
</organism>